<gene>
    <name evidence="11" type="ORF">BSTOLATCC_MIC12889</name>
</gene>
<evidence type="ECO:0000256" key="3">
    <source>
        <dbReference type="ARBA" id="ARBA00022679"/>
    </source>
</evidence>
<evidence type="ECO:0000259" key="10">
    <source>
        <dbReference type="PROSITE" id="PS50011"/>
    </source>
</evidence>
<dbReference type="SUPFAM" id="SSF56112">
    <property type="entry name" value="Protein kinase-like (PK-like)"/>
    <property type="match status" value="1"/>
</dbReference>
<dbReference type="PROSITE" id="PS00108">
    <property type="entry name" value="PROTEIN_KINASE_ST"/>
    <property type="match status" value="1"/>
</dbReference>
<dbReference type="InterPro" id="IPR000719">
    <property type="entry name" value="Prot_kinase_dom"/>
</dbReference>
<evidence type="ECO:0000256" key="9">
    <source>
        <dbReference type="SAM" id="MobiDB-lite"/>
    </source>
</evidence>
<evidence type="ECO:0000313" key="11">
    <source>
        <dbReference type="EMBL" id="CAG9315115.1"/>
    </source>
</evidence>
<dbReference type="SMART" id="SM00220">
    <property type="entry name" value="S_TKc"/>
    <property type="match status" value="1"/>
</dbReference>
<dbReference type="CDD" id="cd14003">
    <property type="entry name" value="STKc_AMPK-like"/>
    <property type="match status" value="1"/>
</dbReference>
<proteinExistence type="inferred from homology"/>
<dbReference type="PANTHER" id="PTHR24346:SF82">
    <property type="entry name" value="KP78A-RELATED"/>
    <property type="match status" value="1"/>
</dbReference>
<dbReference type="GO" id="GO:0035556">
    <property type="term" value="P:intracellular signal transduction"/>
    <property type="evidence" value="ECO:0007669"/>
    <property type="project" value="TreeGrafter"/>
</dbReference>
<keyword evidence="3" id="KW-0808">Transferase</keyword>
<dbReference type="GO" id="GO:0004674">
    <property type="term" value="F:protein serine/threonine kinase activity"/>
    <property type="evidence" value="ECO:0007669"/>
    <property type="project" value="UniProtKB-KW"/>
</dbReference>
<keyword evidence="4 7" id="KW-0547">Nucleotide-binding</keyword>
<feature type="domain" description="Protein kinase" evidence="10">
    <location>
        <begin position="110"/>
        <end position="364"/>
    </location>
</feature>
<evidence type="ECO:0000256" key="5">
    <source>
        <dbReference type="ARBA" id="ARBA00022777"/>
    </source>
</evidence>
<evidence type="ECO:0000256" key="4">
    <source>
        <dbReference type="ARBA" id="ARBA00022741"/>
    </source>
</evidence>
<dbReference type="FunFam" id="1.10.510.10:FF:000571">
    <property type="entry name" value="Maternal embryonic leucine zipper kinase"/>
    <property type="match status" value="1"/>
</dbReference>
<dbReference type="InterPro" id="IPR011009">
    <property type="entry name" value="Kinase-like_dom_sf"/>
</dbReference>
<dbReference type="PANTHER" id="PTHR24346">
    <property type="entry name" value="MAP/MICROTUBULE AFFINITY-REGULATING KINASE"/>
    <property type="match status" value="1"/>
</dbReference>
<keyword evidence="5" id="KW-0418">Kinase</keyword>
<dbReference type="Pfam" id="PF00069">
    <property type="entry name" value="Pkinase"/>
    <property type="match status" value="1"/>
</dbReference>
<evidence type="ECO:0000256" key="6">
    <source>
        <dbReference type="ARBA" id="ARBA00022840"/>
    </source>
</evidence>
<dbReference type="FunFam" id="3.30.200.20:FF:000042">
    <property type="entry name" value="Aurora kinase A"/>
    <property type="match status" value="1"/>
</dbReference>
<reference evidence="11" key="1">
    <citation type="submission" date="2021-09" db="EMBL/GenBank/DDBJ databases">
        <authorList>
            <consortium name="AG Swart"/>
            <person name="Singh M."/>
            <person name="Singh A."/>
            <person name="Seah K."/>
            <person name="Emmerich C."/>
        </authorList>
    </citation>
    <scope>NUCLEOTIDE SEQUENCE</scope>
    <source>
        <strain evidence="11">ATCC30299</strain>
    </source>
</reference>
<dbReference type="AlphaFoldDB" id="A0AAU9ITP6"/>
<evidence type="ECO:0000313" key="12">
    <source>
        <dbReference type="Proteomes" id="UP001162131"/>
    </source>
</evidence>
<dbReference type="InterPro" id="IPR008271">
    <property type="entry name" value="Ser/Thr_kinase_AS"/>
</dbReference>
<feature type="binding site" evidence="7">
    <location>
        <position position="139"/>
    </location>
    <ligand>
        <name>ATP</name>
        <dbReference type="ChEBI" id="CHEBI:30616"/>
    </ligand>
</feature>
<comment type="similarity">
    <text evidence="8">Belongs to the protein kinase superfamily.</text>
</comment>
<keyword evidence="12" id="KW-1185">Reference proteome</keyword>
<evidence type="ECO:0000256" key="8">
    <source>
        <dbReference type="RuleBase" id="RU000304"/>
    </source>
</evidence>
<organism evidence="11 12">
    <name type="scientific">Blepharisma stoltei</name>
    <dbReference type="NCBI Taxonomy" id="1481888"/>
    <lineage>
        <taxon>Eukaryota</taxon>
        <taxon>Sar</taxon>
        <taxon>Alveolata</taxon>
        <taxon>Ciliophora</taxon>
        <taxon>Postciliodesmatophora</taxon>
        <taxon>Heterotrichea</taxon>
        <taxon>Heterotrichida</taxon>
        <taxon>Blepharismidae</taxon>
        <taxon>Blepharisma</taxon>
    </lineage>
</organism>
<name>A0AAU9ITP6_9CILI</name>
<keyword evidence="2 8" id="KW-0723">Serine/threonine-protein kinase</keyword>
<dbReference type="Proteomes" id="UP001162131">
    <property type="component" value="Unassembled WGS sequence"/>
</dbReference>
<evidence type="ECO:0000256" key="2">
    <source>
        <dbReference type="ARBA" id="ARBA00022527"/>
    </source>
</evidence>
<dbReference type="Gene3D" id="1.10.510.10">
    <property type="entry name" value="Transferase(Phosphotransferase) domain 1"/>
    <property type="match status" value="1"/>
</dbReference>
<dbReference type="EMBL" id="CAJZBQ010000013">
    <property type="protein sequence ID" value="CAG9315115.1"/>
    <property type="molecule type" value="Genomic_DNA"/>
</dbReference>
<evidence type="ECO:0000256" key="1">
    <source>
        <dbReference type="ARBA" id="ARBA00011245"/>
    </source>
</evidence>
<protein>
    <recommendedName>
        <fullName evidence="10">Protein kinase domain-containing protein</fullName>
    </recommendedName>
</protein>
<comment type="caution">
    <text evidence="11">The sequence shown here is derived from an EMBL/GenBank/DDBJ whole genome shotgun (WGS) entry which is preliminary data.</text>
</comment>
<evidence type="ECO:0000256" key="7">
    <source>
        <dbReference type="PROSITE-ProRule" id="PRU10141"/>
    </source>
</evidence>
<comment type="subunit">
    <text evidence="1">Monomer.</text>
</comment>
<accession>A0AAU9ITP6</accession>
<dbReference type="PROSITE" id="PS50011">
    <property type="entry name" value="PROTEIN_KINASE_DOM"/>
    <property type="match status" value="1"/>
</dbReference>
<dbReference type="GO" id="GO:0005737">
    <property type="term" value="C:cytoplasm"/>
    <property type="evidence" value="ECO:0007669"/>
    <property type="project" value="TreeGrafter"/>
</dbReference>
<dbReference type="InterPro" id="IPR017441">
    <property type="entry name" value="Protein_kinase_ATP_BS"/>
</dbReference>
<keyword evidence="6 7" id="KW-0067">ATP-binding</keyword>
<dbReference type="PROSITE" id="PS00107">
    <property type="entry name" value="PROTEIN_KINASE_ATP"/>
    <property type="match status" value="1"/>
</dbReference>
<dbReference type="GO" id="GO:0005524">
    <property type="term" value="F:ATP binding"/>
    <property type="evidence" value="ECO:0007669"/>
    <property type="project" value="UniProtKB-UniRule"/>
</dbReference>
<sequence length="398" mass="45611">MQGKCPLETKNRVNNLKPISRNIFSKTMITFNLTPTNTTSERTPSNNNEKRAKNINIFETKRILKLSSPRNSKPTLIIKKRSKTPVSTSHVANHGSANKDENAKDPIDFYDFGKVLGIGSYAVVKEALHIPSQARYAAKIYEKSKLVDPHKKRNVKKEIMIMQTLNHPFIIKMKEFIDTKSQIYIIMEYVGGMSLHRYLKALPNRRVNECEGRRIFGQILSAIDYCHALFIAHRDIKLENIMIDKSNNVKLIDFGFSTYTSSDKKNTVFCGTPSYMAPEIVARREYYGRSADIWALGVLLYVLLCGNYPFRGKSDQEVYKNILIGNFEEPTGISFFAKSLIRKILQTDWNKRPTCSQIRDDPWMKFSGVLQSSNSHIDLDKCEHNAPKSIKGRENKEN</sequence>
<feature type="region of interest" description="Disordered" evidence="9">
    <location>
        <begin position="81"/>
        <end position="100"/>
    </location>
</feature>